<reference evidence="7" key="1">
    <citation type="submission" date="2016-10" db="EMBL/GenBank/DDBJ databases">
        <authorList>
            <person name="Varghese N."/>
            <person name="Submissions S."/>
        </authorList>
    </citation>
    <scope>NUCLEOTIDE SEQUENCE [LARGE SCALE GENOMIC DNA]</scope>
    <source>
        <strain evidence="7">DSM 17616</strain>
    </source>
</reference>
<evidence type="ECO:0000313" key="6">
    <source>
        <dbReference type="EMBL" id="SEI10328.1"/>
    </source>
</evidence>
<keyword evidence="1" id="KW-0805">Transcription regulation</keyword>
<dbReference type="InterPro" id="IPR023772">
    <property type="entry name" value="DNA-bd_HTH_TetR-type_CS"/>
</dbReference>
<keyword evidence="3" id="KW-0804">Transcription</keyword>
<dbReference type="Proteomes" id="UP000199371">
    <property type="component" value="Unassembled WGS sequence"/>
</dbReference>
<dbReference type="InterPro" id="IPR050109">
    <property type="entry name" value="HTH-type_TetR-like_transc_reg"/>
</dbReference>
<dbReference type="Gene3D" id="1.10.10.60">
    <property type="entry name" value="Homeodomain-like"/>
    <property type="match status" value="1"/>
</dbReference>
<organism evidence="6 7">
    <name type="scientific">Rheinheimera pacifica</name>
    <dbReference type="NCBI Taxonomy" id="173990"/>
    <lineage>
        <taxon>Bacteria</taxon>
        <taxon>Pseudomonadati</taxon>
        <taxon>Pseudomonadota</taxon>
        <taxon>Gammaproteobacteria</taxon>
        <taxon>Chromatiales</taxon>
        <taxon>Chromatiaceae</taxon>
        <taxon>Rheinheimera</taxon>
    </lineage>
</organism>
<evidence type="ECO:0000313" key="7">
    <source>
        <dbReference type="Proteomes" id="UP000199371"/>
    </source>
</evidence>
<feature type="domain" description="HTH tetR-type" evidence="5">
    <location>
        <begin position="5"/>
        <end position="65"/>
    </location>
</feature>
<evidence type="ECO:0000256" key="3">
    <source>
        <dbReference type="ARBA" id="ARBA00023163"/>
    </source>
</evidence>
<dbReference type="RefSeq" id="WP_092796461.1">
    <property type="nucleotide sequence ID" value="NZ_FNXF01000019.1"/>
</dbReference>
<evidence type="ECO:0000256" key="4">
    <source>
        <dbReference type="PROSITE-ProRule" id="PRU00335"/>
    </source>
</evidence>
<dbReference type="PROSITE" id="PS50977">
    <property type="entry name" value="HTH_TETR_2"/>
    <property type="match status" value="1"/>
</dbReference>
<dbReference type="PANTHER" id="PTHR30055">
    <property type="entry name" value="HTH-TYPE TRANSCRIPTIONAL REGULATOR RUTR"/>
    <property type="match status" value="1"/>
</dbReference>
<dbReference type="OrthoDB" id="116240at2"/>
<dbReference type="GO" id="GO:0000976">
    <property type="term" value="F:transcription cis-regulatory region binding"/>
    <property type="evidence" value="ECO:0007669"/>
    <property type="project" value="TreeGrafter"/>
</dbReference>
<evidence type="ECO:0000256" key="2">
    <source>
        <dbReference type="ARBA" id="ARBA00023125"/>
    </source>
</evidence>
<dbReference type="AlphaFoldDB" id="A0A1H6NH52"/>
<dbReference type="Gene3D" id="1.10.357.10">
    <property type="entry name" value="Tetracycline Repressor, domain 2"/>
    <property type="match status" value="1"/>
</dbReference>
<accession>A0A1H6NH52</accession>
<dbReference type="PROSITE" id="PS01081">
    <property type="entry name" value="HTH_TETR_1"/>
    <property type="match status" value="1"/>
</dbReference>
<dbReference type="InterPro" id="IPR009057">
    <property type="entry name" value="Homeodomain-like_sf"/>
</dbReference>
<dbReference type="EMBL" id="FNXF01000019">
    <property type="protein sequence ID" value="SEI10328.1"/>
    <property type="molecule type" value="Genomic_DNA"/>
</dbReference>
<proteinExistence type="predicted"/>
<keyword evidence="7" id="KW-1185">Reference proteome</keyword>
<dbReference type="Pfam" id="PF14246">
    <property type="entry name" value="TetR_C_7"/>
    <property type="match status" value="1"/>
</dbReference>
<dbReference type="SUPFAM" id="SSF46689">
    <property type="entry name" value="Homeodomain-like"/>
    <property type="match status" value="1"/>
</dbReference>
<dbReference type="InterPro" id="IPR039536">
    <property type="entry name" value="TetR_C_Proteobacteria"/>
</dbReference>
<sequence length="200" mass="22565">MKLTDKKRMQILDAAEELFHSSGVEHTSMDQLALQAKVSKRTVYNHFATKDALFQAILQRMFDKLAEGGEVRFDATQPIEQQLRRIAQDEVALLSSAAFLRVAKIAIMQVMQRPELAQHMNNSSLGCKRYIDNFLTDACTAGVLHIADIPFAGKQFIYQLKSFVFYPSLFGLEQQTPAQQAHIIDEAIALFLARYQSKPG</sequence>
<evidence type="ECO:0000256" key="1">
    <source>
        <dbReference type="ARBA" id="ARBA00023015"/>
    </source>
</evidence>
<dbReference type="STRING" id="173990.SAMN05660691_03682"/>
<keyword evidence="2 4" id="KW-0238">DNA-binding</keyword>
<dbReference type="Pfam" id="PF00440">
    <property type="entry name" value="TetR_N"/>
    <property type="match status" value="1"/>
</dbReference>
<evidence type="ECO:0000259" key="5">
    <source>
        <dbReference type="PROSITE" id="PS50977"/>
    </source>
</evidence>
<feature type="DNA-binding region" description="H-T-H motif" evidence="4">
    <location>
        <begin position="28"/>
        <end position="47"/>
    </location>
</feature>
<dbReference type="InterPro" id="IPR001647">
    <property type="entry name" value="HTH_TetR"/>
</dbReference>
<dbReference type="PRINTS" id="PR00455">
    <property type="entry name" value="HTHTETR"/>
</dbReference>
<protein>
    <submittedName>
        <fullName evidence="6">Transcriptional regulator, TetR family</fullName>
    </submittedName>
</protein>
<name>A0A1H6NH52_9GAMM</name>
<dbReference type="FunFam" id="1.10.10.60:FF:000141">
    <property type="entry name" value="TetR family transcriptional regulator"/>
    <property type="match status" value="1"/>
</dbReference>
<gene>
    <name evidence="6" type="ORF">SAMN05660691_03682</name>
</gene>
<dbReference type="GO" id="GO:0003700">
    <property type="term" value="F:DNA-binding transcription factor activity"/>
    <property type="evidence" value="ECO:0007669"/>
    <property type="project" value="TreeGrafter"/>
</dbReference>
<dbReference type="PANTHER" id="PTHR30055:SF146">
    <property type="entry name" value="HTH-TYPE TRANSCRIPTIONAL DUAL REGULATOR CECR"/>
    <property type="match status" value="1"/>
</dbReference>